<dbReference type="SUPFAM" id="SSF53756">
    <property type="entry name" value="UDP-Glycosyltransferase/glycogen phosphorylase"/>
    <property type="match status" value="1"/>
</dbReference>
<dbReference type="Proteomes" id="UP000027466">
    <property type="component" value="Unassembled WGS sequence"/>
</dbReference>
<sequence length="338" mass="36834">MGIEAFVLHHRRGYEYPWAERSARTISEDELGPADHLVLPEIKAAALARRLAAAGVSYSVFVQNGYYLRDRDRGSCDADIDFAYSNATSILSISSDTSALLELHYPHLARRIVGVSCTVNQHEFRAGGEKKPVITYMPRKNGPHAAAVVFALRKRLPPGWQVRAIDGMSEQEVAGALRESRIFMSFSGLEGLGLPPIEAAMCGNYVIGYHGGGGREYWVAPNFEPVEAGDIASFVRKVTACAESIDGGRDASGLIPGITALQERYSAANERAGLERFVEAIALDAPARAAARPRGSASLKLQKRPSLRWWLGTWNARRPGQLARFAASGALFAPRRRA</sequence>
<accession>A0A069PN56</accession>
<comment type="caution">
    <text evidence="1">The sequence shown here is derived from an EMBL/GenBank/DDBJ whole genome shotgun (WGS) entry which is preliminary data.</text>
</comment>
<dbReference type="EMBL" id="JFHC01000021">
    <property type="protein sequence ID" value="KDR42035.1"/>
    <property type="molecule type" value="Genomic_DNA"/>
</dbReference>
<evidence type="ECO:0000313" key="2">
    <source>
        <dbReference type="Proteomes" id="UP000027466"/>
    </source>
</evidence>
<dbReference type="AlphaFoldDB" id="A0A069PN56"/>
<reference evidence="1 2" key="1">
    <citation type="submission" date="2014-03" db="EMBL/GenBank/DDBJ databases">
        <title>Draft Genome Sequences of Four Burkholderia Strains.</title>
        <authorList>
            <person name="Liu X.Y."/>
            <person name="Li C.X."/>
            <person name="Xu J.H."/>
        </authorList>
    </citation>
    <scope>NUCLEOTIDE SEQUENCE [LARGE SCALE GENOMIC DNA]</scope>
    <source>
        <strain evidence="1 2">DSM 50014</strain>
    </source>
</reference>
<keyword evidence="2" id="KW-1185">Reference proteome</keyword>
<dbReference type="STRING" id="60547.GCA_000751215_06128"/>
<gene>
    <name evidence="1" type="ORF">BG61_13630</name>
</gene>
<evidence type="ECO:0008006" key="3">
    <source>
        <dbReference type="Google" id="ProtNLM"/>
    </source>
</evidence>
<proteinExistence type="predicted"/>
<organism evidence="1 2">
    <name type="scientific">Caballeronia glathei</name>
    <dbReference type="NCBI Taxonomy" id="60547"/>
    <lineage>
        <taxon>Bacteria</taxon>
        <taxon>Pseudomonadati</taxon>
        <taxon>Pseudomonadota</taxon>
        <taxon>Betaproteobacteria</taxon>
        <taxon>Burkholderiales</taxon>
        <taxon>Burkholderiaceae</taxon>
        <taxon>Caballeronia</taxon>
    </lineage>
</organism>
<evidence type="ECO:0000313" key="1">
    <source>
        <dbReference type="EMBL" id="KDR42035.1"/>
    </source>
</evidence>
<name>A0A069PN56_9BURK</name>
<protein>
    <recommendedName>
        <fullName evidence="3">Glycosyl transferase family 1 domain-containing protein</fullName>
    </recommendedName>
</protein>
<dbReference type="Gene3D" id="3.40.50.2000">
    <property type="entry name" value="Glycogen Phosphorylase B"/>
    <property type="match status" value="1"/>
</dbReference>